<name>A0AAU6Q3C9_9DEIO</name>
<gene>
    <name evidence="2" type="ORF">WDJ50_01775</name>
</gene>
<protein>
    <submittedName>
        <fullName evidence="2">Uncharacterized protein</fullName>
    </submittedName>
</protein>
<evidence type="ECO:0000256" key="1">
    <source>
        <dbReference type="SAM" id="SignalP"/>
    </source>
</evidence>
<evidence type="ECO:0000313" key="2">
    <source>
        <dbReference type="EMBL" id="WYF44869.1"/>
    </source>
</evidence>
<feature type="signal peptide" evidence="1">
    <location>
        <begin position="1"/>
        <end position="19"/>
    </location>
</feature>
<accession>A0AAU6Q3C9</accession>
<dbReference type="RefSeq" id="WP_339096048.1">
    <property type="nucleotide sequence ID" value="NZ_CP149782.1"/>
</dbReference>
<sequence>MKRAMSFLLALSAPLWARAGAVSVSGAVAGEAAPETRLAAWAVSPFGQPLQALADSALTADRFALTLPDAAPAERLRFAVGERTSWPGLVDFAGASAPVSATEVKFFVYQDANRNGVRDEGETLREVRLNAGKSDLFVVWSSAAVTVRGGGGYQADLKAGWNVMTVELRKSVKVAPYAGGPLQLDLKR</sequence>
<keyword evidence="1" id="KW-0732">Signal</keyword>
<dbReference type="EMBL" id="CP149782">
    <property type="protein sequence ID" value="WYF44869.1"/>
    <property type="molecule type" value="Genomic_DNA"/>
</dbReference>
<reference evidence="2" key="1">
    <citation type="submission" date="2024-03" db="EMBL/GenBank/DDBJ databases">
        <title>Deinococcus weizhi sp. nov., isolated from human skin.</title>
        <authorList>
            <person name="Wei Z."/>
            <person name="Tian F."/>
            <person name="Yang C."/>
            <person name="Xin L.T."/>
            <person name="Wen Z.J."/>
            <person name="Lan K.C."/>
            <person name="Yu L."/>
            <person name="Zhe W."/>
            <person name="Dan F.D."/>
            <person name="Jun W."/>
            <person name="Rui Z."/>
            <person name="Yong X.J."/>
            <person name="Ting Y."/>
            <person name="Wei X."/>
            <person name="Xu Z.G."/>
            <person name="Xin Z."/>
            <person name="Dong F.G."/>
            <person name="Ni X.M."/>
            <person name="Zheng M.G."/>
            <person name="Chun Y."/>
            <person name="Qian W.X."/>
        </authorList>
    </citation>
    <scope>NUCLEOTIDE SEQUENCE</scope>
    <source>
        <strain evidence="2">VB142</strain>
    </source>
</reference>
<proteinExistence type="predicted"/>
<organism evidence="2">
    <name type="scientific">Deinococcus sp. VB142</name>
    <dbReference type="NCBI Taxonomy" id="3112952"/>
    <lineage>
        <taxon>Bacteria</taxon>
        <taxon>Thermotogati</taxon>
        <taxon>Deinococcota</taxon>
        <taxon>Deinococci</taxon>
        <taxon>Deinococcales</taxon>
        <taxon>Deinococcaceae</taxon>
        <taxon>Deinococcus</taxon>
    </lineage>
</organism>
<dbReference type="AlphaFoldDB" id="A0AAU6Q3C9"/>
<feature type="chain" id="PRO_5043806091" evidence="1">
    <location>
        <begin position="20"/>
        <end position="188"/>
    </location>
</feature>